<dbReference type="EMBL" id="JAAALK010000287">
    <property type="protein sequence ID" value="KAG8056294.1"/>
    <property type="molecule type" value="Genomic_DNA"/>
</dbReference>
<reference evidence="1" key="2">
    <citation type="submission" date="2021-02" db="EMBL/GenBank/DDBJ databases">
        <authorList>
            <person name="Kimball J.A."/>
            <person name="Haas M.W."/>
            <person name="Macchietto M."/>
            <person name="Kono T."/>
            <person name="Duquette J."/>
            <person name="Shao M."/>
        </authorList>
    </citation>
    <scope>NUCLEOTIDE SEQUENCE</scope>
    <source>
        <tissue evidence="1">Fresh leaf tissue</tissue>
    </source>
</reference>
<gene>
    <name evidence="1" type="ORF">GUJ93_ZPchr0002g25229</name>
</gene>
<sequence>MGIMERDRASSKAVTAASSSSASMAVTAYSGAVVACPSAASTAMATAASFPSATSMAMAMEEACSDIISHSALACGSPMVILQRRTIHIR</sequence>
<evidence type="ECO:0000313" key="1">
    <source>
        <dbReference type="EMBL" id="KAG8056294.1"/>
    </source>
</evidence>
<dbReference type="Proteomes" id="UP000729402">
    <property type="component" value="Unassembled WGS sequence"/>
</dbReference>
<dbReference type="AlphaFoldDB" id="A0A8J5RYL4"/>
<protein>
    <submittedName>
        <fullName evidence="1">Uncharacterized protein</fullName>
    </submittedName>
</protein>
<name>A0A8J5RYL4_ZIZPA</name>
<proteinExistence type="predicted"/>
<organism evidence="1 2">
    <name type="scientific">Zizania palustris</name>
    <name type="common">Northern wild rice</name>
    <dbReference type="NCBI Taxonomy" id="103762"/>
    <lineage>
        <taxon>Eukaryota</taxon>
        <taxon>Viridiplantae</taxon>
        <taxon>Streptophyta</taxon>
        <taxon>Embryophyta</taxon>
        <taxon>Tracheophyta</taxon>
        <taxon>Spermatophyta</taxon>
        <taxon>Magnoliopsida</taxon>
        <taxon>Liliopsida</taxon>
        <taxon>Poales</taxon>
        <taxon>Poaceae</taxon>
        <taxon>BOP clade</taxon>
        <taxon>Oryzoideae</taxon>
        <taxon>Oryzeae</taxon>
        <taxon>Zizaniinae</taxon>
        <taxon>Zizania</taxon>
    </lineage>
</organism>
<comment type="caution">
    <text evidence="1">The sequence shown here is derived from an EMBL/GenBank/DDBJ whole genome shotgun (WGS) entry which is preliminary data.</text>
</comment>
<evidence type="ECO:0000313" key="2">
    <source>
        <dbReference type="Proteomes" id="UP000729402"/>
    </source>
</evidence>
<reference evidence="1" key="1">
    <citation type="journal article" date="2021" name="bioRxiv">
        <title>Whole Genome Assembly and Annotation of Northern Wild Rice, Zizania palustris L., Supports a Whole Genome Duplication in the Zizania Genus.</title>
        <authorList>
            <person name="Haas M."/>
            <person name="Kono T."/>
            <person name="Macchietto M."/>
            <person name="Millas R."/>
            <person name="McGilp L."/>
            <person name="Shao M."/>
            <person name="Duquette J."/>
            <person name="Hirsch C.N."/>
            <person name="Kimball J."/>
        </authorList>
    </citation>
    <scope>NUCLEOTIDE SEQUENCE</scope>
    <source>
        <tissue evidence="1">Fresh leaf tissue</tissue>
    </source>
</reference>
<keyword evidence="2" id="KW-1185">Reference proteome</keyword>
<accession>A0A8J5RYL4</accession>